<dbReference type="PANTHER" id="PTHR46652:SF3">
    <property type="entry name" value="LEUCINE-RICH REPEAT-CONTAINING PROTEIN 9"/>
    <property type="match status" value="1"/>
</dbReference>
<dbReference type="InterPro" id="IPR032675">
    <property type="entry name" value="LRR_dom_sf"/>
</dbReference>
<gene>
    <name evidence="5" type="ordered locus">Cwoe_1404</name>
</gene>
<dbReference type="eggNOG" id="COG4886">
    <property type="taxonomic scope" value="Bacteria"/>
</dbReference>
<feature type="compositionally biased region" description="Polar residues" evidence="3">
    <location>
        <begin position="1057"/>
        <end position="1069"/>
    </location>
</feature>
<dbReference type="SUPFAM" id="SSF75011">
    <property type="entry name" value="3-carboxy-cis,cis-mucoante lactonizing enzyme"/>
    <property type="match status" value="1"/>
</dbReference>
<dbReference type="InterPro" id="IPR050836">
    <property type="entry name" value="SDS22/Internalin_LRR"/>
</dbReference>
<accession>D3EYV8</accession>
<keyword evidence="1" id="KW-0433">Leucine-rich repeat</keyword>
<evidence type="ECO:0000256" key="1">
    <source>
        <dbReference type="ARBA" id="ARBA00022614"/>
    </source>
</evidence>
<dbReference type="SUPFAM" id="SSF52058">
    <property type="entry name" value="L domain-like"/>
    <property type="match status" value="1"/>
</dbReference>
<proteinExistence type="predicted"/>
<evidence type="ECO:0000259" key="4">
    <source>
        <dbReference type="Pfam" id="PF12275"/>
    </source>
</evidence>
<feature type="region of interest" description="Disordered" evidence="3">
    <location>
        <begin position="1057"/>
        <end position="1137"/>
    </location>
</feature>
<keyword evidence="6" id="KW-1185">Reference proteome</keyword>
<reference evidence="6" key="2">
    <citation type="submission" date="2010-01" db="EMBL/GenBank/DDBJ databases">
        <title>The complete genome of Conexibacter woesei DSM 14684.</title>
        <authorList>
            <consortium name="US DOE Joint Genome Institute (JGI-PGF)"/>
            <person name="Lucas S."/>
            <person name="Copeland A."/>
            <person name="Lapidus A."/>
            <person name="Glavina del Rio T."/>
            <person name="Dalin E."/>
            <person name="Tice H."/>
            <person name="Bruce D."/>
            <person name="Goodwin L."/>
            <person name="Pitluck S."/>
            <person name="Kyrpides N."/>
            <person name="Mavromatis K."/>
            <person name="Ivanova N."/>
            <person name="Mikhailova N."/>
            <person name="Chertkov O."/>
            <person name="Brettin T."/>
            <person name="Detter J.C."/>
            <person name="Han C."/>
            <person name="Larimer F."/>
            <person name="Land M."/>
            <person name="Hauser L."/>
            <person name="Markowitz V."/>
            <person name="Cheng J.-F."/>
            <person name="Hugenholtz P."/>
            <person name="Woyke T."/>
            <person name="Wu D."/>
            <person name="Pukall R."/>
            <person name="Steenblock K."/>
            <person name="Schneider S."/>
            <person name="Klenk H.-P."/>
            <person name="Eisen J.A."/>
        </authorList>
    </citation>
    <scope>NUCLEOTIDE SEQUENCE [LARGE SCALE GENOMIC DNA]</scope>
    <source>
        <strain evidence="6">DSM 14684 / CIP 108061 / JCM 11494 / NBRC 100937 / ID131577</strain>
    </source>
</reference>
<protein>
    <recommendedName>
        <fullName evidence="4">DUF3616 domain-containing protein</fullName>
    </recommendedName>
</protein>
<dbReference type="Gene3D" id="3.80.10.10">
    <property type="entry name" value="Ribonuclease Inhibitor"/>
    <property type="match status" value="1"/>
</dbReference>
<evidence type="ECO:0000313" key="6">
    <source>
        <dbReference type="Proteomes" id="UP000008229"/>
    </source>
</evidence>
<name>D3EYV8_CONWI</name>
<dbReference type="HOGENOM" id="CLU_267612_0_0_11"/>
<dbReference type="PANTHER" id="PTHR46652">
    <property type="entry name" value="LEUCINE-RICH REPEAT AND IQ DOMAIN-CONTAINING PROTEIN 1-RELATED"/>
    <property type="match status" value="1"/>
</dbReference>
<dbReference type="PROSITE" id="PS51450">
    <property type="entry name" value="LRR"/>
    <property type="match status" value="2"/>
</dbReference>
<dbReference type="InterPro" id="IPR013783">
    <property type="entry name" value="Ig-like_fold"/>
</dbReference>
<dbReference type="STRING" id="469383.Cwoe_1404"/>
<dbReference type="Gene3D" id="2.60.40.2700">
    <property type="match status" value="1"/>
</dbReference>
<feature type="compositionally biased region" description="Gly residues" evidence="3">
    <location>
        <begin position="1096"/>
        <end position="1105"/>
    </location>
</feature>
<dbReference type="InterPro" id="IPR001611">
    <property type="entry name" value="Leu-rich_rpt"/>
</dbReference>
<sequence length="1231" mass="127666" precursor="true">MSPRSSSRPGCRAVFAGIAAALTLTGGLTLAPAQLPLAPVAAHAADTDIVNIPDANLKARLNTRLGSGRPATQDITVGEAASLFGSYSLTGPFADLTGLEAFTNVRGITIAGISARQASTYTSLAPLAGLTNLTSLHLQSGKARNLRPLAGLTNLAALTVQGQGVTNPTPLASLTNLTSLNLTNNAISDASRLPQLLNLTTLDLTRNRITNPAPLVGKVDPAKIRTLGLAVNRIADASSLAVLGDSRLVDYTSSGEGLLLSSNRITDFTPFDSWSRPPSWDQTDSQQLYVGAYQPGGVVLPALRQSAAITDSLKVEPSSVGSYDPATGRVTLADESAASVELMSMVPGDSSPQPRWTVNFSDPPVAPVDGTPPTVTGTSEVWSTLQVTDPGTLGAEPDEPACSPSSLRYQWLSDGVEIVANPHVTDPDSDTIHPGAGLPIGPTYTVWPRDLGRRLSVRVTCADASGQGTSAPTPVVTNGEAEKPVIGTLDGGQVRVDSSSTASLLVAGRSGVALDPDGTRVPFHVAQLGADGRLTDPSQLRLSATAANEHNDPNRDPATVLAPGDIEFGGSGSNRWVVLRPKKETAEPSGGSIAPPLRVTVTVTGPSGKTEQVSFIYEVSRATTPTSRVLLATSDASTAIAVGDGHLLVADDERAPIRLYDARVSGRELTTFTPGPTGGEVDFESAARKGDAIYWLGSHGNRKDGGGQASRHRIYRTRLTGRGPNARIEPVGTPYQRLRTDLAEWDRTEHDGSLGLYAAGVGKIPPDRLNGFNIEGAEFSPDGSSLYLGFRSPVVPPESGGRALIVPLENVEELTAGTARAAEFGDPILLDLDGQSIREIRKNAAGEYLILSATAGLPTAATEQALWAWDGDPHVAPVRLTTHVARDLEPDHADNAGAWEGIGEVPARLAPGQQVRLLMDQGYVELYGSGVENKDDSNDWTRKSRTDLVELTGAVGTLAASSATSIAFPAQAAQTTGAPRIVTVTNSGSGKLRIGRVGGTDADGTSFDDFLVSRNECSDEVLVPGASCKIGLRFSPARQDVTSNATLVVKTNTASGELSVPLSGTSTALPTGPGGDDGSDGADGADGARGDAGAAGRDGAGGPVGPAGPLGPIGPKGDTGVPGRDGTFSLSTTRSTATRVRRGRTATVSLRVRNGTAAAFDGSTLTASAPKALEAHGRTVKLGRLRAGESRTVRLRLTIGRTARVGTHVVTVRMRVGRETVTQTVQLRVTR</sequence>
<dbReference type="Proteomes" id="UP000008229">
    <property type="component" value="Chromosome"/>
</dbReference>
<reference evidence="5 6" key="1">
    <citation type="journal article" date="2010" name="Stand. Genomic Sci.">
        <title>Complete genome sequence of Conexibacter woesei type strain (ID131577).</title>
        <authorList>
            <person name="Pukall R."/>
            <person name="Lapidus A."/>
            <person name="Glavina Del Rio T."/>
            <person name="Copeland A."/>
            <person name="Tice H."/>
            <person name="Cheng J.-F."/>
            <person name="Lucas S."/>
            <person name="Chen F."/>
            <person name="Nolan M."/>
            <person name="Bruce D."/>
            <person name="Goodwin L."/>
            <person name="Pitluck S."/>
            <person name="Mavromatis K."/>
            <person name="Ivanova N."/>
            <person name="Ovchinnikova G."/>
            <person name="Pati A."/>
            <person name="Chen A."/>
            <person name="Palaniappan K."/>
            <person name="Land M."/>
            <person name="Hauser L."/>
            <person name="Chang Y.-J."/>
            <person name="Jeffries C.D."/>
            <person name="Chain P."/>
            <person name="Meincke L."/>
            <person name="Sims D."/>
            <person name="Brettin T."/>
            <person name="Detter J.C."/>
            <person name="Rohde M."/>
            <person name="Goeker M."/>
            <person name="Bristow J."/>
            <person name="Eisen J.A."/>
            <person name="Markowitz V."/>
            <person name="Kyrpides N.C."/>
            <person name="Klenk H.-P."/>
            <person name="Hugenholtz P."/>
        </authorList>
    </citation>
    <scope>NUCLEOTIDE SEQUENCE [LARGE SCALE GENOMIC DNA]</scope>
    <source>
        <strain evidence="6">DSM 14684 / CIP 108061 / JCM 11494 / NBRC 100937 / ID131577</strain>
    </source>
</reference>
<dbReference type="GO" id="GO:0005975">
    <property type="term" value="P:carbohydrate metabolic process"/>
    <property type="evidence" value="ECO:0007669"/>
    <property type="project" value="UniProtKB-ARBA"/>
</dbReference>
<evidence type="ECO:0000256" key="2">
    <source>
        <dbReference type="ARBA" id="ARBA00022737"/>
    </source>
</evidence>
<dbReference type="KEGG" id="cwo:Cwoe_1404"/>
<evidence type="ECO:0000313" key="5">
    <source>
        <dbReference type="EMBL" id="ADB49832.1"/>
    </source>
</evidence>
<organism evidence="5 6">
    <name type="scientific">Conexibacter woesei (strain DSM 14684 / CCUG 47730 / CIP 108061 / JCM 11494 / NBRC 100937 / ID131577)</name>
    <dbReference type="NCBI Taxonomy" id="469383"/>
    <lineage>
        <taxon>Bacteria</taxon>
        <taxon>Bacillati</taxon>
        <taxon>Actinomycetota</taxon>
        <taxon>Thermoleophilia</taxon>
        <taxon>Solirubrobacterales</taxon>
        <taxon>Conexibacteraceae</taxon>
        <taxon>Conexibacter</taxon>
    </lineage>
</organism>
<dbReference type="Pfam" id="PF12275">
    <property type="entry name" value="DUF3616"/>
    <property type="match status" value="1"/>
</dbReference>
<dbReference type="EMBL" id="CP001854">
    <property type="protein sequence ID" value="ADB49832.1"/>
    <property type="molecule type" value="Genomic_DNA"/>
</dbReference>
<keyword evidence="2" id="KW-0677">Repeat</keyword>
<dbReference type="AlphaFoldDB" id="D3EYV8"/>
<feature type="domain" description="DUF3616" evidence="4">
    <location>
        <begin position="751"/>
        <end position="855"/>
    </location>
</feature>
<dbReference type="InterPro" id="IPR022060">
    <property type="entry name" value="DUF3616"/>
</dbReference>
<evidence type="ECO:0000256" key="3">
    <source>
        <dbReference type="SAM" id="MobiDB-lite"/>
    </source>
</evidence>
<dbReference type="Gene3D" id="2.60.40.10">
    <property type="entry name" value="Immunoglobulins"/>
    <property type="match status" value="2"/>
</dbReference>